<dbReference type="CTD" id="9822795"/>
<comment type="caution">
    <text evidence="1">The sequence shown here is derived from an EMBL/GenBank/DDBJ whole genome shotgun (WGS) entry which is preliminary data.</text>
</comment>
<organism evidence="1 2">
    <name type="scientific">Caenorhabditis remanei</name>
    <name type="common">Caenorhabditis vulgaris</name>
    <dbReference type="NCBI Taxonomy" id="31234"/>
    <lineage>
        <taxon>Eukaryota</taxon>
        <taxon>Metazoa</taxon>
        <taxon>Ecdysozoa</taxon>
        <taxon>Nematoda</taxon>
        <taxon>Chromadorea</taxon>
        <taxon>Rhabditida</taxon>
        <taxon>Rhabditina</taxon>
        <taxon>Rhabditomorpha</taxon>
        <taxon>Rhabditoidea</taxon>
        <taxon>Rhabditidae</taxon>
        <taxon>Peloderinae</taxon>
        <taxon>Caenorhabditis</taxon>
    </lineage>
</organism>
<dbReference type="KEGG" id="crq:GCK72_011162"/>
<evidence type="ECO:0000313" key="2">
    <source>
        <dbReference type="Proteomes" id="UP000483820"/>
    </source>
</evidence>
<accession>A0A6A5H588</accession>
<dbReference type="Proteomes" id="UP000483820">
    <property type="component" value="Chromosome III"/>
</dbReference>
<gene>
    <name evidence="1" type="ORF">GCK72_011162</name>
</gene>
<dbReference type="RefSeq" id="XP_003093453.2">
    <property type="nucleotide sequence ID" value="XM_003093405.2"/>
</dbReference>
<dbReference type="AlphaFoldDB" id="A0A6A5H588"/>
<name>A0A6A5H588_CAERE</name>
<evidence type="ECO:0000313" key="1">
    <source>
        <dbReference type="EMBL" id="KAF1762898.1"/>
    </source>
</evidence>
<dbReference type="EMBL" id="WUAV01000003">
    <property type="protein sequence ID" value="KAF1762898.1"/>
    <property type="molecule type" value="Genomic_DNA"/>
</dbReference>
<protein>
    <submittedName>
        <fullName evidence="1">Uncharacterized protein</fullName>
    </submittedName>
</protein>
<reference evidence="1 2" key="1">
    <citation type="submission" date="2019-12" db="EMBL/GenBank/DDBJ databases">
        <title>Chromosome-level assembly of the Caenorhabditis remanei genome.</title>
        <authorList>
            <person name="Teterina A.A."/>
            <person name="Willis J.H."/>
            <person name="Phillips P.C."/>
        </authorList>
    </citation>
    <scope>NUCLEOTIDE SEQUENCE [LARGE SCALE GENOMIC DNA]</scope>
    <source>
        <strain evidence="1 2">PX506</strain>
        <tissue evidence="1">Whole organism</tissue>
    </source>
</reference>
<sequence length="72" mass="8172">MHLLVFVDQKCGVLLKAILCASLLFLEAHNLHLTHSIATSDDFFGFKRQKLDEDTVDPLGSVRPTDYEKTRI</sequence>
<dbReference type="GeneID" id="9822795"/>
<proteinExistence type="predicted"/>